<evidence type="ECO:0000256" key="1">
    <source>
        <dbReference type="ARBA" id="ARBA00001966"/>
    </source>
</evidence>
<dbReference type="SFLD" id="SFLDG01082">
    <property type="entry name" value="B12-binding_domain_containing"/>
    <property type="match status" value="1"/>
</dbReference>
<evidence type="ECO:0000313" key="8">
    <source>
        <dbReference type="EMBL" id="MCD3193819.1"/>
    </source>
</evidence>
<feature type="domain" description="Radical SAM core" evidence="7">
    <location>
        <begin position="186"/>
        <end position="408"/>
    </location>
</feature>
<keyword evidence="3" id="KW-0479">Metal-binding</keyword>
<dbReference type="InterPro" id="IPR034466">
    <property type="entry name" value="Methyltransferase_Class_B"/>
</dbReference>
<dbReference type="SUPFAM" id="SSF102114">
    <property type="entry name" value="Radical SAM enzymes"/>
    <property type="match status" value="1"/>
</dbReference>
<name>A0A9Q3V7Z7_CLOBO</name>
<evidence type="ECO:0000256" key="5">
    <source>
        <dbReference type="ARBA" id="ARBA00023014"/>
    </source>
</evidence>
<dbReference type="Proteomes" id="UP000813637">
    <property type="component" value="Unassembled WGS sequence"/>
</dbReference>
<evidence type="ECO:0000256" key="3">
    <source>
        <dbReference type="ARBA" id="ARBA00022723"/>
    </source>
</evidence>
<dbReference type="InterPro" id="IPR007197">
    <property type="entry name" value="rSAM"/>
</dbReference>
<comment type="cofactor">
    <cofactor evidence="1">
        <name>[4Fe-4S] cluster</name>
        <dbReference type="ChEBI" id="CHEBI:49883"/>
    </cofactor>
</comment>
<evidence type="ECO:0000313" key="9">
    <source>
        <dbReference type="Proteomes" id="UP000813637"/>
    </source>
</evidence>
<proteinExistence type="predicted"/>
<dbReference type="GO" id="GO:0051539">
    <property type="term" value="F:4 iron, 4 sulfur cluster binding"/>
    <property type="evidence" value="ECO:0007669"/>
    <property type="project" value="UniProtKB-KW"/>
</dbReference>
<dbReference type="Pfam" id="PF02310">
    <property type="entry name" value="B12-binding"/>
    <property type="match status" value="1"/>
</dbReference>
<sequence>MMEKLKVLLVGINSKYIHSNLAIRYLRAYTKELDYDCNIREFSINDRGERILKEIINEKPNIIAFSCYIWNIELVRELANLIKLVNSDIKIIFGGPEVSFDGRDFLESTPGEYVIEGEGEETFKEVMKFEINNINNKILQKNLKSFDELKQIKGLFYKIEDNVFYNGKKENMDINEVIFPYEEDDNLENKIVYYEASRGCPYGCKYCLSSVDKNLRFRNIDKVKQELKYFIDKKVRLVKFVDRTFNANEKFAIDIWRFLVEQDTDTKFHFEISANILTKGQMEILSKSPKGRLQFEVGVQTTNNNILKNINRHVNFENIQEKVEEVQKLHNISQHLDLIAGLPGENMESFIHSFNDVYAIRPEEIQLGFLKLLKGSPMLSEKDKWGMKYSPYPPYEILSTKDISYYELLILKKVEAMVDKYYNSGKFNTILNYFESKFDTPFKFYYELGEFFEEKGYFDRNISGTDYYKVFLEFNSEKLKKDNEVLNDIVKYDYLKYNKKNWLPKFLERSIDKKLDKDIKDKIINENPKINKNKLYLHQFNINVNHFINNNEVIRKNTYLVFDGEDENNIIDITNEI</sequence>
<dbReference type="InterPro" id="IPR036724">
    <property type="entry name" value="Cobalamin-bd_sf"/>
</dbReference>
<dbReference type="InterPro" id="IPR023404">
    <property type="entry name" value="rSAM_horseshoe"/>
</dbReference>
<dbReference type="InterPro" id="IPR025288">
    <property type="entry name" value="DUF4080"/>
</dbReference>
<evidence type="ECO:0000256" key="2">
    <source>
        <dbReference type="ARBA" id="ARBA00022691"/>
    </source>
</evidence>
<evidence type="ECO:0000256" key="4">
    <source>
        <dbReference type="ARBA" id="ARBA00023004"/>
    </source>
</evidence>
<evidence type="ECO:0000259" key="7">
    <source>
        <dbReference type="PROSITE" id="PS51918"/>
    </source>
</evidence>
<dbReference type="CDD" id="cd02068">
    <property type="entry name" value="radical_SAM_B12_BD"/>
    <property type="match status" value="1"/>
</dbReference>
<organism evidence="8 9">
    <name type="scientific">Clostridium botulinum C</name>
    <dbReference type="NCBI Taxonomy" id="36828"/>
    <lineage>
        <taxon>Bacteria</taxon>
        <taxon>Bacillati</taxon>
        <taxon>Bacillota</taxon>
        <taxon>Clostridia</taxon>
        <taxon>Eubacteriales</taxon>
        <taxon>Clostridiaceae</taxon>
        <taxon>Clostridium</taxon>
    </lineage>
</organism>
<dbReference type="GO" id="GO:0005829">
    <property type="term" value="C:cytosol"/>
    <property type="evidence" value="ECO:0007669"/>
    <property type="project" value="TreeGrafter"/>
</dbReference>
<dbReference type="InterPro" id="IPR058240">
    <property type="entry name" value="rSAM_sf"/>
</dbReference>
<dbReference type="Pfam" id="PF13311">
    <property type="entry name" value="DUF4080"/>
    <property type="match status" value="1"/>
</dbReference>
<dbReference type="InterPro" id="IPR051198">
    <property type="entry name" value="BchE-like"/>
</dbReference>
<dbReference type="SFLD" id="SFLDS00029">
    <property type="entry name" value="Radical_SAM"/>
    <property type="match status" value="1"/>
</dbReference>
<dbReference type="SFLD" id="SFLDG01123">
    <property type="entry name" value="methyltransferase_(Class_B)"/>
    <property type="match status" value="1"/>
</dbReference>
<feature type="domain" description="B12-binding" evidence="6">
    <location>
        <begin position="5"/>
        <end position="137"/>
    </location>
</feature>
<dbReference type="EMBL" id="JAAMYB010000001">
    <property type="protein sequence ID" value="MCD3193819.1"/>
    <property type="molecule type" value="Genomic_DNA"/>
</dbReference>
<dbReference type="PANTHER" id="PTHR43409:SF16">
    <property type="entry name" value="SLR0320 PROTEIN"/>
    <property type="match status" value="1"/>
</dbReference>
<dbReference type="GO" id="GO:0046872">
    <property type="term" value="F:metal ion binding"/>
    <property type="evidence" value="ECO:0007669"/>
    <property type="project" value="UniProtKB-KW"/>
</dbReference>
<dbReference type="AlphaFoldDB" id="A0A9Q3V7Z7"/>
<accession>A0A9Q3V7Z7</accession>
<dbReference type="Pfam" id="PF04055">
    <property type="entry name" value="Radical_SAM"/>
    <property type="match status" value="1"/>
</dbReference>
<dbReference type="PANTHER" id="PTHR43409">
    <property type="entry name" value="ANAEROBIC MAGNESIUM-PROTOPORPHYRIN IX MONOMETHYL ESTER CYCLASE-RELATED"/>
    <property type="match status" value="1"/>
</dbReference>
<dbReference type="PROSITE" id="PS51918">
    <property type="entry name" value="RADICAL_SAM"/>
    <property type="match status" value="1"/>
</dbReference>
<dbReference type="Gene3D" id="3.80.30.20">
    <property type="entry name" value="tm_1862 like domain"/>
    <property type="match status" value="1"/>
</dbReference>
<dbReference type="InterPro" id="IPR006638">
    <property type="entry name" value="Elp3/MiaA/NifB-like_rSAM"/>
</dbReference>
<reference evidence="8" key="2">
    <citation type="journal article" date="2021" name="Microorganisms">
        <title>Extensive Genome Exploration of Clostridium botulinum Group III Field Strains.</title>
        <authorList>
            <person name="Fillo S."/>
            <person name="Giordani F."/>
            <person name="Tonon E."/>
            <person name="Drigo I."/>
            <person name="Anselmo A."/>
            <person name="Fortunato A."/>
            <person name="Lista F."/>
            <person name="Bano L."/>
        </authorList>
    </citation>
    <scope>NUCLEOTIDE SEQUENCE</scope>
    <source>
        <strain evidence="8">IZSVe-TV_9877_3_12</strain>
    </source>
</reference>
<gene>
    <name evidence="8" type="ORF">G8S53_00750</name>
</gene>
<dbReference type="PROSITE" id="PS51332">
    <property type="entry name" value="B12_BINDING"/>
    <property type="match status" value="1"/>
</dbReference>
<keyword evidence="5" id="KW-0411">Iron-sulfur</keyword>
<dbReference type="GO" id="GO:0031419">
    <property type="term" value="F:cobalamin binding"/>
    <property type="evidence" value="ECO:0007669"/>
    <property type="project" value="InterPro"/>
</dbReference>
<evidence type="ECO:0000259" key="6">
    <source>
        <dbReference type="PROSITE" id="PS51332"/>
    </source>
</evidence>
<dbReference type="SMART" id="SM00729">
    <property type="entry name" value="Elp3"/>
    <property type="match status" value="1"/>
</dbReference>
<keyword evidence="4" id="KW-0408">Iron</keyword>
<dbReference type="SUPFAM" id="SSF52242">
    <property type="entry name" value="Cobalamin (vitamin B12)-binding domain"/>
    <property type="match status" value="1"/>
</dbReference>
<dbReference type="Gene3D" id="3.40.50.280">
    <property type="entry name" value="Cobalamin-binding domain"/>
    <property type="match status" value="1"/>
</dbReference>
<dbReference type="InterPro" id="IPR006158">
    <property type="entry name" value="Cobalamin-bd"/>
</dbReference>
<keyword evidence="2" id="KW-0949">S-adenosyl-L-methionine</keyword>
<dbReference type="GO" id="GO:0003824">
    <property type="term" value="F:catalytic activity"/>
    <property type="evidence" value="ECO:0007669"/>
    <property type="project" value="InterPro"/>
</dbReference>
<protein>
    <submittedName>
        <fullName evidence="8">DUF4080 domain-containing protein</fullName>
    </submittedName>
</protein>
<reference evidence="8" key="1">
    <citation type="submission" date="2020-02" db="EMBL/GenBank/DDBJ databases">
        <authorList>
            <person name="Fillo S."/>
            <person name="Giordani F."/>
            <person name="Tonon E."/>
            <person name="Drigo I."/>
            <person name="Anselmo A."/>
            <person name="Fortunato A."/>
            <person name="Bano L."/>
            <person name="Lista F."/>
        </authorList>
    </citation>
    <scope>NUCLEOTIDE SEQUENCE</scope>
    <source>
        <strain evidence="8">IZSVe-TV_9877_3_12</strain>
    </source>
</reference>
<comment type="caution">
    <text evidence="8">The sequence shown here is derived from an EMBL/GenBank/DDBJ whole genome shotgun (WGS) entry which is preliminary data.</text>
</comment>